<dbReference type="OrthoDB" id="3943121at2759"/>
<sequence>MSENLANFEPYIRYRDLAGLPKGMGPHALSPTGRHIVRFGEVKCRVTVAGVACGQHGGTVAQADNENRPSSAYILAQKTWYAGVMQEHDRRVAAEEAGARARADVAAADAAGIGGLRPILILRGPLADCLFEFDVNERGDRRNGGRHCRNVGIWRL</sequence>
<proteinExistence type="predicted"/>
<dbReference type="AlphaFoldDB" id="A0A6G1JJL9"/>
<dbReference type="EMBL" id="MU005571">
    <property type="protein sequence ID" value="KAF2690353.1"/>
    <property type="molecule type" value="Genomic_DNA"/>
</dbReference>
<reference evidence="1" key="1">
    <citation type="journal article" date="2020" name="Stud. Mycol.">
        <title>101 Dothideomycetes genomes: a test case for predicting lifestyles and emergence of pathogens.</title>
        <authorList>
            <person name="Haridas S."/>
            <person name="Albert R."/>
            <person name="Binder M."/>
            <person name="Bloem J."/>
            <person name="Labutti K."/>
            <person name="Salamov A."/>
            <person name="Andreopoulos B."/>
            <person name="Baker S."/>
            <person name="Barry K."/>
            <person name="Bills G."/>
            <person name="Bluhm B."/>
            <person name="Cannon C."/>
            <person name="Castanera R."/>
            <person name="Culley D."/>
            <person name="Daum C."/>
            <person name="Ezra D."/>
            <person name="Gonzalez J."/>
            <person name="Henrissat B."/>
            <person name="Kuo A."/>
            <person name="Liang C."/>
            <person name="Lipzen A."/>
            <person name="Lutzoni F."/>
            <person name="Magnuson J."/>
            <person name="Mondo S."/>
            <person name="Nolan M."/>
            <person name="Ohm R."/>
            <person name="Pangilinan J."/>
            <person name="Park H.-J."/>
            <person name="Ramirez L."/>
            <person name="Alfaro M."/>
            <person name="Sun H."/>
            <person name="Tritt A."/>
            <person name="Yoshinaga Y."/>
            <person name="Zwiers L.-H."/>
            <person name="Turgeon B."/>
            <person name="Goodwin S."/>
            <person name="Spatafora J."/>
            <person name="Crous P."/>
            <person name="Grigoriev I."/>
        </authorList>
    </citation>
    <scope>NUCLEOTIDE SEQUENCE</scope>
    <source>
        <strain evidence="1">CBS 122367</strain>
    </source>
</reference>
<organism evidence="1 2">
    <name type="scientific">Lentithecium fluviatile CBS 122367</name>
    <dbReference type="NCBI Taxonomy" id="1168545"/>
    <lineage>
        <taxon>Eukaryota</taxon>
        <taxon>Fungi</taxon>
        <taxon>Dikarya</taxon>
        <taxon>Ascomycota</taxon>
        <taxon>Pezizomycotina</taxon>
        <taxon>Dothideomycetes</taxon>
        <taxon>Pleosporomycetidae</taxon>
        <taxon>Pleosporales</taxon>
        <taxon>Massarineae</taxon>
        <taxon>Lentitheciaceae</taxon>
        <taxon>Lentithecium</taxon>
    </lineage>
</organism>
<evidence type="ECO:0000313" key="2">
    <source>
        <dbReference type="Proteomes" id="UP000799291"/>
    </source>
</evidence>
<protein>
    <submittedName>
        <fullName evidence="1">Uncharacterized protein</fullName>
    </submittedName>
</protein>
<gene>
    <name evidence="1" type="ORF">K458DRAFT_383467</name>
</gene>
<evidence type="ECO:0000313" key="1">
    <source>
        <dbReference type="EMBL" id="KAF2690353.1"/>
    </source>
</evidence>
<keyword evidence="2" id="KW-1185">Reference proteome</keyword>
<dbReference type="Proteomes" id="UP000799291">
    <property type="component" value="Unassembled WGS sequence"/>
</dbReference>
<name>A0A6G1JJL9_9PLEO</name>
<accession>A0A6G1JJL9</accession>